<reference evidence="4 5" key="1">
    <citation type="submission" date="2021-05" db="EMBL/GenBank/DDBJ databases">
        <title>Ecology and evolution of chlamydial symbionts of arthropods.</title>
        <authorList>
            <person name="Halter T."/>
            <person name="Sixt B.S."/>
            <person name="Toenshoff E.R."/>
            <person name="Koestlbacher S."/>
            <person name="Schulz F."/>
            <person name="Kostanjsek R."/>
            <person name="Collingro A."/>
            <person name="Hendrickx F."/>
            <person name="Horn M."/>
        </authorList>
    </citation>
    <scope>NUCLEOTIDE SEQUENCE [LARGE SCALE GENOMIC DNA]</scope>
    <source>
        <strain evidence="4 5">15C</strain>
    </source>
</reference>
<keyword evidence="5" id="KW-1185">Reference proteome</keyword>
<dbReference type="RefSeq" id="WP_194845409.1">
    <property type="nucleotide sequence ID" value="NZ_CP075585.1"/>
</dbReference>
<dbReference type="PROSITE" id="PS51462">
    <property type="entry name" value="NUDIX"/>
    <property type="match status" value="1"/>
</dbReference>
<dbReference type="CDD" id="cd03674">
    <property type="entry name" value="NUDIX_Hydrolase"/>
    <property type="match status" value="1"/>
</dbReference>
<dbReference type="InterPro" id="IPR020476">
    <property type="entry name" value="Nudix_hydrolase"/>
</dbReference>
<dbReference type="PROSITE" id="PS00893">
    <property type="entry name" value="NUDIX_BOX"/>
    <property type="match status" value="1"/>
</dbReference>
<dbReference type="PANTHER" id="PTHR43736:SF1">
    <property type="entry name" value="DIHYDRONEOPTERIN TRIPHOSPHATE DIPHOSPHATASE"/>
    <property type="match status" value="1"/>
</dbReference>
<dbReference type="Proteomes" id="UP000822862">
    <property type="component" value="Chromosome"/>
</dbReference>
<dbReference type="InterPro" id="IPR020084">
    <property type="entry name" value="NUDIX_hydrolase_CS"/>
</dbReference>
<evidence type="ECO:0000259" key="3">
    <source>
        <dbReference type="PROSITE" id="PS51462"/>
    </source>
</evidence>
<dbReference type="InterPro" id="IPR000086">
    <property type="entry name" value="NUDIX_hydrolase_dom"/>
</dbReference>
<organism evidence="4 5">
    <name type="scientific">Candidatus Rhabdochlamydia porcellionis</name>
    <dbReference type="NCBI Taxonomy" id="225148"/>
    <lineage>
        <taxon>Bacteria</taxon>
        <taxon>Pseudomonadati</taxon>
        <taxon>Chlamydiota</taxon>
        <taxon>Chlamydiia</taxon>
        <taxon>Parachlamydiales</taxon>
        <taxon>Candidatus Rhabdochlamydiaceae</taxon>
        <taxon>Candidatus Rhabdochlamydia</taxon>
    </lineage>
</organism>
<gene>
    <name evidence="4" type="ORF">RHAB15C_0000778</name>
</gene>
<dbReference type="SUPFAM" id="SSF55811">
    <property type="entry name" value="Nudix"/>
    <property type="match status" value="1"/>
</dbReference>
<proteinExistence type="inferred from homology"/>
<dbReference type="PANTHER" id="PTHR43736">
    <property type="entry name" value="ADP-RIBOSE PYROPHOSPHATASE"/>
    <property type="match status" value="1"/>
</dbReference>
<dbReference type="InterPro" id="IPR015797">
    <property type="entry name" value="NUDIX_hydrolase-like_dom_sf"/>
</dbReference>
<comment type="similarity">
    <text evidence="2">Belongs to the Nudix hydrolase family.</text>
</comment>
<feature type="domain" description="Nudix hydrolase" evidence="3">
    <location>
        <begin position="2"/>
        <end position="142"/>
    </location>
</feature>
<dbReference type="EMBL" id="CP075585">
    <property type="protein sequence ID" value="QZA58897.1"/>
    <property type="molecule type" value="Genomic_DNA"/>
</dbReference>
<keyword evidence="1 2" id="KW-0378">Hydrolase</keyword>
<evidence type="ECO:0000313" key="5">
    <source>
        <dbReference type="Proteomes" id="UP000822862"/>
    </source>
</evidence>
<dbReference type="PRINTS" id="PR00502">
    <property type="entry name" value="NUDIXFAMILY"/>
</dbReference>
<dbReference type="Gene3D" id="3.90.79.10">
    <property type="entry name" value="Nucleoside Triphosphate Pyrophosphohydrolase"/>
    <property type="match status" value="1"/>
</dbReference>
<protein>
    <submittedName>
        <fullName evidence="4">NUDIX domain</fullName>
    </submittedName>
</protein>
<evidence type="ECO:0000256" key="1">
    <source>
        <dbReference type="ARBA" id="ARBA00022801"/>
    </source>
</evidence>
<dbReference type="Pfam" id="PF00293">
    <property type="entry name" value="NUDIX"/>
    <property type="match status" value="1"/>
</dbReference>
<sequence length="154" mass="18067">MQRQFTATVYIIKNDKALLLMHPKFHKWLPPGGHLEENETPHECALREVLEETGLKIGFYQDGYLQVSHKNAYSIPRPFLCLLEEIPAWNQTPMHQNIDFVFVGYPIEEGLVKEFSCRWFSKEEILELKEEETFPDVKQIIPEIFNANLFSTKV</sequence>
<accession>A0ABX8Z495</accession>
<evidence type="ECO:0000256" key="2">
    <source>
        <dbReference type="RuleBase" id="RU003476"/>
    </source>
</evidence>
<name>A0ABX8Z495_9BACT</name>
<evidence type="ECO:0000313" key="4">
    <source>
        <dbReference type="EMBL" id="QZA58897.1"/>
    </source>
</evidence>